<feature type="compositionally biased region" description="Basic and acidic residues" evidence="1">
    <location>
        <begin position="164"/>
        <end position="194"/>
    </location>
</feature>
<sequence length="272" mass="30960">MTPRAQFEPDVFTCTFCYRLSAQKPRVLGRSARLTCAECFSVIIDLSICWACGEMVLREADTVSLGWCFWHRSCYGCLLYGSRKLCTGVLDSANTRTEANSTNQDATNEGQKRGVEMLQAPLCTLCAVECEIDSLDEHGIRQRGLKRIDVVDGGVTRRRWIEKSRQMRGEKRWPSDARDEQLGHDREDRQEKGEQQVAAAVWVNMNDPINGPSFRPYPSKPLPSHMQHGFEYEYETHEALHTCDFPMGKQDKEIPRGVERAERIQSHAAVDS</sequence>
<evidence type="ECO:0008006" key="6">
    <source>
        <dbReference type="Google" id="ProtNLM"/>
    </source>
</evidence>
<gene>
    <name evidence="3" type="ORF">E4U56_002651</name>
    <name evidence="2" type="ORF">E4U57_006110</name>
</gene>
<accession>A0A9P7MZ76</accession>
<evidence type="ECO:0000313" key="2">
    <source>
        <dbReference type="EMBL" id="KAG5952485.1"/>
    </source>
</evidence>
<evidence type="ECO:0000313" key="3">
    <source>
        <dbReference type="EMBL" id="KAG5975986.1"/>
    </source>
</evidence>
<protein>
    <recommendedName>
        <fullName evidence="6">LIM zinc-binding domain-containing protein</fullName>
    </recommendedName>
</protein>
<proteinExistence type="predicted"/>
<keyword evidence="4" id="KW-1185">Reference proteome</keyword>
<dbReference type="Proteomes" id="UP000742024">
    <property type="component" value="Unassembled WGS sequence"/>
</dbReference>
<organism evidence="3 5">
    <name type="scientific">Claviceps arundinis</name>
    <dbReference type="NCBI Taxonomy" id="1623583"/>
    <lineage>
        <taxon>Eukaryota</taxon>
        <taxon>Fungi</taxon>
        <taxon>Dikarya</taxon>
        <taxon>Ascomycota</taxon>
        <taxon>Pezizomycotina</taxon>
        <taxon>Sordariomycetes</taxon>
        <taxon>Hypocreomycetidae</taxon>
        <taxon>Hypocreales</taxon>
        <taxon>Clavicipitaceae</taxon>
        <taxon>Claviceps</taxon>
    </lineage>
</organism>
<dbReference type="AlphaFoldDB" id="A0A9P7MZ76"/>
<dbReference type="EMBL" id="SRPS01000019">
    <property type="protein sequence ID" value="KAG5975986.1"/>
    <property type="molecule type" value="Genomic_DNA"/>
</dbReference>
<evidence type="ECO:0000256" key="1">
    <source>
        <dbReference type="SAM" id="MobiDB-lite"/>
    </source>
</evidence>
<dbReference type="OrthoDB" id="8062037at2759"/>
<evidence type="ECO:0000313" key="4">
    <source>
        <dbReference type="Proteomes" id="UP000742024"/>
    </source>
</evidence>
<comment type="caution">
    <text evidence="3">The sequence shown here is derived from an EMBL/GenBank/DDBJ whole genome shotgun (WGS) entry which is preliminary data.</text>
</comment>
<dbReference type="Proteomes" id="UP000784919">
    <property type="component" value="Unassembled WGS sequence"/>
</dbReference>
<feature type="region of interest" description="Disordered" evidence="1">
    <location>
        <begin position="164"/>
        <end position="195"/>
    </location>
</feature>
<name>A0A9P7MZ76_9HYPO</name>
<evidence type="ECO:0000313" key="5">
    <source>
        <dbReference type="Proteomes" id="UP000784919"/>
    </source>
</evidence>
<reference evidence="3 4" key="1">
    <citation type="journal article" date="2020" name="bioRxiv">
        <title>Whole genome comparisons of ergot fungi reveals the divergence and evolution of species within the genus Claviceps are the result of varying mechanisms driving genome evolution and host range expansion.</title>
        <authorList>
            <person name="Wyka S.A."/>
            <person name="Mondo S.J."/>
            <person name="Liu M."/>
            <person name="Dettman J."/>
            <person name="Nalam V."/>
            <person name="Broders K.D."/>
        </authorList>
    </citation>
    <scope>NUCLEOTIDE SEQUENCE</scope>
    <source>
        <strain evidence="3">CCC 1102</strain>
        <strain evidence="2 4">LM583</strain>
    </source>
</reference>
<dbReference type="EMBL" id="SRPR01000505">
    <property type="protein sequence ID" value="KAG5952485.1"/>
    <property type="molecule type" value="Genomic_DNA"/>
</dbReference>